<proteinExistence type="predicted"/>
<reference evidence="2" key="1">
    <citation type="submission" date="2009-06" db="EMBL/GenBank/DDBJ databases">
        <title>Complete sequence of Dickeya dadantii Ech703.</title>
        <authorList>
            <consortium name="US DOE Joint Genome Institute"/>
            <person name="Lucas S."/>
            <person name="Copeland A."/>
            <person name="Lapidus A."/>
            <person name="Glavina del Rio T."/>
            <person name="Dalin E."/>
            <person name="Tice H."/>
            <person name="Bruce D."/>
            <person name="Goodwin L."/>
            <person name="Pitluck S."/>
            <person name="Chertkov O."/>
            <person name="Brettin T."/>
            <person name="Detter J.C."/>
            <person name="Han C."/>
            <person name="Larimer F."/>
            <person name="Land M."/>
            <person name="Hauser L."/>
            <person name="Kyrpides N."/>
            <person name="Mikhailova N."/>
            <person name="Balakrishnan V."/>
            <person name="Glasner J."/>
            <person name="Perna N.T."/>
        </authorList>
    </citation>
    <scope>NUCLEOTIDE SEQUENCE [LARGE SCALE GENOMIC DNA]</scope>
    <source>
        <strain evidence="2">Ech703</strain>
    </source>
</reference>
<sequence>MIVWINLGRLVMLGVWSILITNLVHPFPRPLNIFMVLATVFMLLMHGVQFLLLKASQPKDAPPLSRGLQLRFFLFGVFELLAWQRKQPPISPKHRR</sequence>
<accession>C6C5J5</accession>
<dbReference type="Proteomes" id="UP000002734">
    <property type="component" value="Chromosome"/>
</dbReference>
<dbReference type="PANTHER" id="PTHR38775">
    <property type="entry name" value="INNER MEMBRANE PROTEIN-RELATED"/>
    <property type="match status" value="1"/>
</dbReference>
<dbReference type="STRING" id="579405.Dd703_3879"/>
<dbReference type="InterPro" id="IPR009525">
    <property type="entry name" value="DUF1145"/>
</dbReference>
<dbReference type="NCBIfam" id="NF008158">
    <property type="entry name" value="PRK10910.1"/>
    <property type="match status" value="1"/>
</dbReference>
<dbReference type="EMBL" id="CP001654">
    <property type="protein sequence ID" value="ACS87632.1"/>
    <property type="molecule type" value="Genomic_DNA"/>
</dbReference>
<feature type="transmembrane region" description="Helical" evidence="1">
    <location>
        <begin position="31"/>
        <end position="52"/>
    </location>
</feature>
<protein>
    <recommendedName>
        <fullName evidence="4">DUF1145 domain-containing protein</fullName>
    </recommendedName>
</protein>
<evidence type="ECO:0000313" key="2">
    <source>
        <dbReference type="EMBL" id="ACS87632.1"/>
    </source>
</evidence>
<organism evidence="2 3">
    <name type="scientific">Musicola paradisiaca (strain Ech703)</name>
    <name type="common">Dickeya paradisiaca</name>
    <name type="synonym">Dickeya dadantii</name>
    <dbReference type="NCBI Taxonomy" id="579405"/>
    <lineage>
        <taxon>Bacteria</taxon>
        <taxon>Pseudomonadati</taxon>
        <taxon>Pseudomonadota</taxon>
        <taxon>Gammaproteobacteria</taxon>
        <taxon>Enterobacterales</taxon>
        <taxon>Pectobacteriaceae</taxon>
        <taxon>Musicola</taxon>
    </lineage>
</organism>
<keyword evidence="1" id="KW-0812">Transmembrane</keyword>
<dbReference type="eggNOG" id="COG3776">
    <property type="taxonomic scope" value="Bacteria"/>
</dbReference>
<evidence type="ECO:0008006" key="4">
    <source>
        <dbReference type="Google" id="ProtNLM"/>
    </source>
</evidence>
<dbReference type="KEGG" id="dda:Dd703_3879"/>
<keyword evidence="1" id="KW-0472">Membrane</keyword>
<dbReference type="PANTHER" id="PTHR38775:SF1">
    <property type="entry name" value="INNER MEMBRANE PROTEIN"/>
    <property type="match status" value="1"/>
</dbReference>
<dbReference type="RefSeq" id="WP_015855524.1">
    <property type="nucleotide sequence ID" value="NC_012880.1"/>
</dbReference>
<evidence type="ECO:0000313" key="3">
    <source>
        <dbReference type="Proteomes" id="UP000002734"/>
    </source>
</evidence>
<evidence type="ECO:0000256" key="1">
    <source>
        <dbReference type="SAM" id="Phobius"/>
    </source>
</evidence>
<dbReference type="HOGENOM" id="CLU_159241_0_0_6"/>
<dbReference type="Pfam" id="PF06611">
    <property type="entry name" value="DUF1145"/>
    <property type="match status" value="1"/>
</dbReference>
<dbReference type="AlphaFoldDB" id="C6C5J5"/>
<feature type="transmembrane region" description="Helical" evidence="1">
    <location>
        <begin position="6"/>
        <end position="24"/>
    </location>
</feature>
<name>C6C5J5_MUSP7</name>
<keyword evidence="3" id="KW-1185">Reference proteome</keyword>
<gene>
    <name evidence="2" type="ordered locus">Dd703_3879</name>
</gene>
<keyword evidence="1" id="KW-1133">Transmembrane helix</keyword>